<dbReference type="EMBL" id="CP059851">
    <property type="protein sequence ID" value="QMW21619.1"/>
    <property type="molecule type" value="Genomic_DNA"/>
</dbReference>
<sequence length="176" mass="19329">MTYAHSAQNVFVNMLGTLDHLASKAQDAGMTDDVLAAKLTEDMFSLELQFRVALNQVLLGLNQVAGKTVPLEEAAYRTLGEVRERIAAVRSLIEAVDPNEWADGNAPVDLTLPNGVRFLMSSEEDIQDWIVPNFYFHVTMAYALLRNAGLALGKMDFLPHMERHSIPSVGAALSLT</sequence>
<dbReference type="InterPro" id="IPR018531">
    <property type="entry name" value="DUF1993"/>
</dbReference>
<dbReference type="AlphaFoldDB" id="A0A7G5IE27"/>
<evidence type="ECO:0000313" key="1">
    <source>
        <dbReference type="EMBL" id="QMW21619.1"/>
    </source>
</evidence>
<proteinExistence type="predicted"/>
<protein>
    <submittedName>
        <fullName evidence="1">DUF1993 domain-containing protein</fullName>
    </submittedName>
</protein>
<dbReference type="PANTHER" id="PTHR36922:SF1">
    <property type="entry name" value="DUF1993 DOMAIN-CONTAINING PROTEIN"/>
    <property type="match status" value="1"/>
</dbReference>
<gene>
    <name evidence="1" type="ORF">H3309_09295</name>
</gene>
<keyword evidence="2" id="KW-1185">Reference proteome</keyword>
<name>A0A7G5IE27_9SPHN</name>
<dbReference type="RefSeq" id="WP_182294468.1">
    <property type="nucleotide sequence ID" value="NZ_CP059851.1"/>
</dbReference>
<dbReference type="Gene3D" id="1.20.120.450">
    <property type="entry name" value="dinb family like domain"/>
    <property type="match status" value="1"/>
</dbReference>
<dbReference type="KEGG" id="sand:H3309_09295"/>
<dbReference type="SUPFAM" id="SSF109854">
    <property type="entry name" value="DinB/YfiT-like putative metalloenzymes"/>
    <property type="match status" value="1"/>
</dbReference>
<dbReference type="Proteomes" id="UP000515292">
    <property type="component" value="Chromosome"/>
</dbReference>
<organism evidence="1 2">
    <name type="scientific">Sandaracinobacteroides saxicola</name>
    <dbReference type="NCBI Taxonomy" id="2759707"/>
    <lineage>
        <taxon>Bacteria</taxon>
        <taxon>Pseudomonadati</taxon>
        <taxon>Pseudomonadota</taxon>
        <taxon>Alphaproteobacteria</taxon>
        <taxon>Sphingomonadales</taxon>
        <taxon>Sphingosinicellaceae</taxon>
        <taxon>Sandaracinobacteroides</taxon>
    </lineage>
</organism>
<dbReference type="Pfam" id="PF09351">
    <property type="entry name" value="DUF1993"/>
    <property type="match status" value="1"/>
</dbReference>
<dbReference type="InterPro" id="IPR034660">
    <property type="entry name" value="DinB/YfiT-like"/>
</dbReference>
<dbReference type="PANTHER" id="PTHR36922">
    <property type="entry name" value="BLL2446 PROTEIN"/>
    <property type="match status" value="1"/>
</dbReference>
<accession>A0A7G5IE27</accession>
<evidence type="ECO:0000313" key="2">
    <source>
        <dbReference type="Proteomes" id="UP000515292"/>
    </source>
</evidence>
<reference evidence="1 2" key="1">
    <citation type="submission" date="2020-07" db="EMBL/GenBank/DDBJ databases">
        <title>Complete genome sequence for Sandaracinobacter sp. M6.</title>
        <authorList>
            <person name="Tang Y."/>
            <person name="Liu Q."/>
            <person name="Guo Z."/>
            <person name="Lei P."/>
            <person name="Huang B."/>
        </authorList>
    </citation>
    <scope>NUCLEOTIDE SEQUENCE [LARGE SCALE GENOMIC DNA]</scope>
    <source>
        <strain evidence="1 2">M6</strain>
    </source>
</reference>